<dbReference type="Proteomes" id="UP001519887">
    <property type="component" value="Unassembled WGS sequence"/>
</dbReference>
<keyword evidence="5" id="KW-0449">Lipoprotein</keyword>
<evidence type="ECO:0000256" key="6">
    <source>
        <dbReference type="SAM" id="MobiDB-lite"/>
    </source>
</evidence>
<keyword evidence="1" id="KW-1003">Cell membrane</keyword>
<dbReference type="InterPro" id="IPR050490">
    <property type="entry name" value="Bact_solute-bd_prot1"/>
</dbReference>
<dbReference type="PANTHER" id="PTHR43649:SF33">
    <property type="entry name" value="POLYGALACTURONAN_RHAMNOGALACTURONAN-BINDING PROTEIN YTCQ"/>
    <property type="match status" value="1"/>
</dbReference>
<reference evidence="8 9" key="1">
    <citation type="submission" date="2021-07" db="EMBL/GenBank/DDBJ databases">
        <title>Paenibacillus radiodurans sp. nov., isolated from the southeastern edge of Tengger Desert.</title>
        <authorList>
            <person name="Zhang G."/>
        </authorList>
    </citation>
    <scope>NUCLEOTIDE SEQUENCE [LARGE SCALE GENOMIC DNA]</scope>
    <source>
        <strain evidence="8 9">CCM 7311</strain>
    </source>
</reference>
<evidence type="ECO:0000256" key="1">
    <source>
        <dbReference type="ARBA" id="ARBA00022475"/>
    </source>
</evidence>
<dbReference type="EMBL" id="JAHZIK010000402">
    <property type="protein sequence ID" value="MBW7455645.1"/>
    <property type="molecule type" value="Genomic_DNA"/>
</dbReference>
<evidence type="ECO:0000256" key="4">
    <source>
        <dbReference type="ARBA" id="ARBA00023139"/>
    </source>
</evidence>
<accession>A0ABS7C4C7</accession>
<evidence type="ECO:0000256" key="7">
    <source>
        <dbReference type="SAM" id="SignalP"/>
    </source>
</evidence>
<evidence type="ECO:0000313" key="9">
    <source>
        <dbReference type="Proteomes" id="UP001519887"/>
    </source>
</evidence>
<name>A0ABS7C4C7_9BACL</name>
<keyword evidence="4" id="KW-0564">Palmitate</keyword>
<evidence type="ECO:0000256" key="3">
    <source>
        <dbReference type="ARBA" id="ARBA00023136"/>
    </source>
</evidence>
<organism evidence="8 9">
    <name type="scientific">Paenibacillus sepulcri</name>
    <dbReference type="NCBI Taxonomy" id="359917"/>
    <lineage>
        <taxon>Bacteria</taxon>
        <taxon>Bacillati</taxon>
        <taxon>Bacillota</taxon>
        <taxon>Bacilli</taxon>
        <taxon>Bacillales</taxon>
        <taxon>Paenibacillaceae</taxon>
        <taxon>Paenibacillus</taxon>
    </lineage>
</organism>
<feature type="compositionally biased region" description="Low complexity" evidence="6">
    <location>
        <begin position="47"/>
        <end position="63"/>
    </location>
</feature>
<sequence>MKKTGFTIVMCLILLCLSACTGNSGSGGNSAGSDDTASVQNPGKPDAGGNNAAGTNGQAQGGNEAPDGPVKLVFATFTPSEQLQSAKKKYEAAHPNVEIELQTAQAEFTDLDTQLANIDKFVTTTNTAMLAGKGPDLMELDMLPAGQYASRNLLADFNDLMKQDATFRKEDYFANILDNTQIGGGLYGLPLSFFLDGMVGDKDAIAKAGVQVDDSNWTWNDFVETAKQLAEKGEYPNALGSSPTYLLTEMASDNYALFVDEANRKAKFDSASFTSLMEQVKKMFDDGVVFDALAGGKRTKVHTYFQETQIQSPMEYLMTLSGYDGEGELYTKPHAQELGAGGYFTPNRTIGINAASPVKQQAWDFVKFILSEQGEAEPDLSLGNTGFAISRIAFDKQIKELRAKGEVPAYKNGPAETDAFKFDPALLDGLEGSVTEAVHSVGRNSKITDIITEESEAFFKGQKSAADVAKLIQSKADLFLNE</sequence>
<keyword evidence="3" id="KW-0472">Membrane</keyword>
<feature type="region of interest" description="Disordered" evidence="6">
    <location>
        <begin position="27"/>
        <end position="70"/>
    </location>
</feature>
<dbReference type="PANTHER" id="PTHR43649">
    <property type="entry name" value="ARABINOSE-BINDING PROTEIN-RELATED"/>
    <property type="match status" value="1"/>
</dbReference>
<keyword evidence="2 7" id="KW-0732">Signal</keyword>
<comment type="caution">
    <text evidence="8">The sequence shown here is derived from an EMBL/GenBank/DDBJ whole genome shotgun (WGS) entry which is preliminary data.</text>
</comment>
<dbReference type="InterPro" id="IPR006059">
    <property type="entry name" value="SBP"/>
</dbReference>
<feature type="signal peptide" evidence="7">
    <location>
        <begin position="1"/>
        <end position="21"/>
    </location>
</feature>
<protein>
    <submittedName>
        <fullName evidence="8">Extracellular solute-binding protein</fullName>
    </submittedName>
</protein>
<feature type="chain" id="PRO_5045797277" evidence="7">
    <location>
        <begin position="22"/>
        <end position="482"/>
    </location>
</feature>
<proteinExistence type="predicted"/>
<dbReference type="Gene3D" id="3.40.190.10">
    <property type="entry name" value="Periplasmic binding protein-like II"/>
    <property type="match status" value="1"/>
</dbReference>
<evidence type="ECO:0000313" key="8">
    <source>
        <dbReference type="EMBL" id="MBW7455645.1"/>
    </source>
</evidence>
<evidence type="ECO:0000256" key="5">
    <source>
        <dbReference type="ARBA" id="ARBA00023288"/>
    </source>
</evidence>
<dbReference type="RefSeq" id="WP_210045250.1">
    <property type="nucleotide sequence ID" value="NZ_JBHLVU010000013.1"/>
</dbReference>
<dbReference type="Pfam" id="PF01547">
    <property type="entry name" value="SBP_bac_1"/>
    <property type="match status" value="1"/>
</dbReference>
<evidence type="ECO:0000256" key="2">
    <source>
        <dbReference type="ARBA" id="ARBA00022729"/>
    </source>
</evidence>
<gene>
    <name evidence="8" type="ORF">K0U00_16590</name>
</gene>
<dbReference type="SUPFAM" id="SSF53850">
    <property type="entry name" value="Periplasmic binding protein-like II"/>
    <property type="match status" value="1"/>
</dbReference>
<keyword evidence="9" id="KW-1185">Reference proteome</keyword>